<organism evidence="5 6">
    <name type="scientific">Steroidobacter agaridevorans</name>
    <dbReference type="NCBI Taxonomy" id="2695856"/>
    <lineage>
        <taxon>Bacteria</taxon>
        <taxon>Pseudomonadati</taxon>
        <taxon>Pseudomonadota</taxon>
        <taxon>Gammaproteobacteria</taxon>
        <taxon>Steroidobacterales</taxon>
        <taxon>Steroidobacteraceae</taxon>
        <taxon>Steroidobacter</taxon>
    </lineage>
</organism>
<proteinExistence type="inferred from homology"/>
<dbReference type="EMBL" id="BLJN01000004">
    <property type="protein sequence ID" value="GFE82622.1"/>
    <property type="molecule type" value="Genomic_DNA"/>
</dbReference>
<dbReference type="Gene3D" id="3.20.20.150">
    <property type="entry name" value="Divalent-metal-dependent TIM barrel enzymes"/>
    <property type="match status" value="1"/>
</dbReference>
<dbReference type="InterPro" id="IPR050417">
    <property type="entry name" value="Sugar_Epim/Isomerase"/>
</dbReference>
<comment type="similarity">
    <text evidence="2">Belongs to the hyi family.</text>
</comment>
<dbReference type="InterPro" id="IPR006311">
    <property type="entry name" value="TAT_signal"/>
</dbReference>
<comment type="caution">
    <text evidence="5">The sequence shown here is derived from an EMBL/GenBank/DDBJ whole genome shotgun (WGS) entry which is preliminary data.</text>
</comment>
<evidence type="ECO:0000256" key="2">
    <source>
        <dbReference type="PIRNR" id="PIRNR006241"/>
    </source>
</evidence>
<feature type="active site" description="Proton donor/acceptor" evidence="3">
    <location>
        <position position="278"/>
    </location>
</feature>
<keyword evidence="1 2" id="KW-0413">Isomerase</keyword>
<dbReference type="InterPro" id="IPR013022">
    <property type="entry name" value="Xyl_isomerase-like_TIM-brl"/>
</dbReference>
<dbReference type="Proteomes" id="UP000445000">
    <property type="component" value="Unassembled WGS sequence"/>
</dbReference>
<dbReference type="PIRSF" id="PIRSF006241">
    <property type="entry name" value="HyI"/>
    <property type="match status" value="1"/>
</dbReference>
<evidence type="ECO:0000256" key="3">
    <source>
        <dbReference type="PIRSR" id="PIRSR006241-50"/>
    </source>
</evidence>
<protein>
    <recommendedName>
        <fullName evidence="4">Xylose isomerase-like TIM barrel domain-containing protein</fullName>
    </recommendedName>
</protein>
<dbReference type="SUPFAM" id="SSF51658">
    <property type="entry name" value="Xylose isomerase-like"/>
    <property type="match status" value="1"/>
</dbReference>
<evidence type="ECO:0000313" key="6">
    <source>
        <dbReference type="Proteomes" id="UP000445000"/>
    </source>
</evidence>
<dbReference type="InterPro" id="IPR036237">
    <property type="entry name" value="Xyl_isomerase-like_sf"/>
</dbReference>
<dbReference type="GO" id="GO:0016853">
    <property type="term" value="F:isomerase activity"/>
    <property type="evidence" value="ECO:0007669"/>
    <property type="project" value="UniProtKB-KW"/>
</dbReference>
<accession>A0A829YIF4</accession>
<dbReference type="AlphaFoldDB" id="A0A829YIF4"/>
<reference evidence="6" key="1">
    <citation type="submission" date="2020-01" db="EMBL/GenBank/DDBJ databases">
        <title>'Steroidobacter agaridevorans' sp. nov., agar-degrading bacteria isolated from rhizosphere soils.</title>
        <authorList>
            <person name="Ikenaga M."/>
            <person name="Kataoka M."/>
            <person name="Murouchi A."/>
            <person name="Katsuragi S."/>
            <person name="Sakai M."/>
        </authorList>
    </citation>
    <scope>NUCLEOTIDE SEQUENCE [LARGE SCALE GENOMIC DNA]</scope>
    <source>
        <strain evidence="6">YU21-B</strain>
    </source>
</reference>
<evidence type="ECO:0000259" key="4">
    <source>
        <dbReference type="Pfam" id="PF01261"/>
    </source>
</evidence>
<feature type="domain" description="Xylose isomerase-like TIM barrel" evidence="4">
    <location>
        <begin position="56"/>
        <end position="277"/>
    </location>
</feature>
<dbReference type="InterPro" id="IPR026040">
    <property type="entry name" value="HyI-like"/>
</dbReference>
<evidence type="ECO:0000313" key="5">
    <source>
        <dbReference type="EMBL" id="GFE82622.1"/>
    </source>
</evidence>
<feature type="active site" description="Proton donor/acceptor" evidence="3">
    <location>
        <position position="179"/>
    </location>
</feature>
<evidence type="ECO:0000256" key="1">
    <source>
        <dbReference type="ARBA" id="ARBA00023235"/>
    </source>
</evidence>
<dbReference type="RefSeq" id="WP_161814245.1">
    <property type="nucleotide sequence ID" value="NZ_BLJN01000004.1"/>
</dbReference>
<dbReference type="PANTHER" id="PTHR43489">
    <property type="entry name" value="ISOMERASE"/>
    <property type="match status" value="1"/>
</dbReference>
<sequence>MITRRTLVHTALGALAVGAAPSLSGASAKRRFKLKLAPHLGQFTAHAGAGVVDQLKFMADEGFTALEDNSMMQRPIAEQETIARTLEQLGMSLGVFVVAVGGNQNKLFTTGEKDNPKTFVKACQDAVAVAKRVNAKWMTVVPGVFTPRLPIGIQTANAIDVLRAGAEVFEREKLVMVLEPLADSPDLFLRTADQAYELCRAVNSPACKILFDMYHLQQNQGSIIASIDQTWSEIGYFQMGDVPGRLWPGTGEMNYGNIFKHAANKMRESGREFIFGMEHGPWKADKAGERACIESYVAIDAAL</sequence>
<gene>
    <name evidence="5" type="ORF">GCM10011487_46220</name>
</gene>
<dbReference type="Pfam" id="PF01261">
    <property type="entry name" value="AP_endonuc_2"/>
    <property type="match status" value="1"/>
</dbReference>
<name>A0A829YIF4_9GAMM</name>
<dbReference type="PROSITE" id="PS51318">
    <property type="entry name" value="TAT"/>
    <property type="match status" value="1"/>
</dbReference>
<keyword evidence="6" id="KW-1185">Reference proteome</keyword>